<dbReference type="InterPro" id="IPR029058">
    <property type="entry name" value="AB_hydrolase_fold"/>
</dbReference>
<dbReference type="PANTHER" id="PTHR23024">
    <property type="entry name" value="ARYLACETAMIDE DEACETYLASE"/>
    <property type="match status" value="1"/>
</dbReference>
<gene>
    <name evidence="3" type="ORF">L484_000582</name>
</gene>
<proteinExistence type="inferred from homology"/>
<dbReference type="eggNOG" id="KOG1515">
    <property type="taxonomic scope" value="Eukaryota"/>
</dbReference>
<sequence length="335" mass="37237">MASTTKEIATEILPFMRVYKDGSVDRLLESPLVPTSPGDPETGVSSKDISISLNPAISARLFLPPLNHNNQKLPVLVYFHGGGFCFESAFSSDHHRFLNSLVSQAKVLAVSVEYRLAPEYPLPVAYEDCWYALQWVASHNSNHDDRDDHDQDITKETWLTNHGDFEKVFLGGDSAGANIVHNMAMRFSKEDLNNRIKSISGAFLTHPYFWGSEPLVGSSEPCAEELAKSIPRLVWDFVYPCAPGGVDNPMINPVGPDAPSLAGLGCERLLVSVAEKDVLRERGRRYCEAVRECGWKGEVELVDVEGENHAFQILFGESENAKRLITRLAEFLMIN</sequence>
<feature type="domain" description="Alpha/beta hydrolase fold-3" evidence="2">
    <location>
        <begin position="76"/>
        <end position="312"/>
    </location>
</feature>
<dbReference type="AlphaFoldDB" id="W9T229"/>
<dbReference type="KEGG" id="mnt:21384209"/>
<dbReference type="Pfam" id="PF07859">
    <property type="entry name" value="Abhydrolase_3"/>
    <property type="match status" value="1"/>
</dbReference>
<evidence type="ECO:0000259" key="2">
    <source>
        <dbReference type="Pfam" id="PF07859"/>
    </source>
</evidence>
<dbReference type="STRING" id="981085.W9T229"/>
<dbReference type="OrthoDB" id="408631at2759"/>
<dbReference type="InterPro" id="IPR013094">
    <property type="entry name" value="AB_hydrolase_3"/>
</dbReference>
<dbReference type="EMBL" id="KE622808">
    <property type="protein sequence ID" value="EXC44833.1"/>
    <property type="molecule type" value="Genomic_DNA"/>
</dbReference>
<name>W9T229_9ROSA</name>
<evidence type="ECO:0000256" key="1">
    <source>
        <dbReference type="ARBA" id="ARBA00010515"/>
    </source>
</evidence>
<protein>
    <submittedName>
        <fullName evidence="3">Putative carboxylesterase 2</fullName>
    </submittedName>
</protein>
<accession>W9T229</accession>
<evidence type="ECO:0000313" key="4">
    <source>
        <dbReference type="Proteomes" id="UP000030645"/>
    </source>
</evidence>
<dbReference type="GO" id="GO:0016787">
    <property type="term" value="F:hydrolase activity"/>
    <property type="evidence" value="ECO:0007669"/>
    <property type="project" value="InterPro"/>
</dbReference>
<dbReference type="Proteomes" id="UP000030645">
    <property type="component" value="Unassembled WGS sequence"/>
</dbReference>
<keyword evidence="4" id="KW-1185">Reference proteome</keyword>
<dbReference type="InterPro" id="IPR050466">
    <property type="entry name" value="Carboxylest/Gibb_receptor"/>
</dbReference>
<dbReference type="PANTHER" id="PTHR23024:SF551">
    <property type="entry name" value="2-HYDROXYISOFLAVANONE DEHYDRATASE-LIKE"/>
    <property type="match status" value="1"/>
</dbReference>
<evidence type="ECO:0000313" key="3">
    <source>
        <dbReference type="EMBL" id="EXC44833.1"/>
    </source>
</evidence>
<reference evidence="4" key="1">
    <citation type="submission" date="2013-01" db="EMBL/GenBank/DDBJ databases">
        <title>Draft Genome Sequence of a Mulberry Tree, Morus notabilis C.K. Schneid.</title>
        <authorList>
            <person name="He N."/>
            <person name="Zhao S."/>
        </authorList>
    </citation>
    <scope>NUCLEOTIDE SEQUENCE</scope>
</reference>
<dbReference type="Gene3D" id="3.40.50.1820">
    <property type="entry name" value="alpha/beta hydrolase"/>
    <property type="match status" value="1"/>
</dbReference>
<organism evidence="3 4">
    <name type="scientific">Morus notabilis</name>
    <dbReference type="NCBI Taxonomy" id="981085"/>
    <lineage>
        <taxon>Eukaryota</taxon>
        <taxon>Viridiplantae</taxon>
        <taxon>Streptophyta</taxon>
        <taxon>Embryophyta</taxon>
        <taxon>Tracheophyta</taxon>
        <taxon>Spermatophyta</taxon>
        <taxon>Magnoliopsida</taxon>
        <taxon>eudicotyledons</taxon>
        <taxon>Gunneridae</taxon>
        <taxon>Pentapetalae</taxon>
        <taxon>rosids</taxon>
        <taxon>fabids</taxon>
        <taxon>Rosales</taxon>
        <taxon>Moraceae</taxon>
        <taxon>Moreae</taxon>
        <taxon>Morus</taxon>
    </lineage>
</organism>
<dbReference type="SUPFAM" id="SSF53474">
    <property type="entry name" value="alpha/beta-Hydrolases"/>
    <property type="match status" value="1"/>
</dbReference>
<comment type="similarity">
    <text evidence="1">Belongs to the 'GDXG' lipolytic enzyme family.</text>
</comment>